<dbReference type="Proteomes" id="UP000000689">
    <property type="component" value="Chromosome 3"/>
</dbReference>
<feature type="compositionally biased region" description="Basic and acidic residues" evidence="3">
    <location>
        <begin position="90"/>
        <end position="113"/>
    </location>
</feature>
<dbReference type="InterPro" id="IPR013730">
    <property type="entry name" value="Fyv7/TAP26"/>
</dbReference>
<feature type="compositionally biased region" description="Basic and acidic residues" evidence="3">
    <location>
        <begin position="44"/>
        <end position="80"/>
    </location>
</feature>
<keyword evidence="5" id="KW-1185">Reference proteome</keyword>
<gene>
    <name evidence="4" type="primary">NDAI0C06530</name>
    <name evidence="4" type="ordered locus">NDAI_0C06530</name>
</gene>
<dbReference type="eggNOG" id="KOG4851">
    <property type="taxonomic scope" value="Eukaryota"/>
</dbReference>
<dbReference type="OMA" id="MGPKIDD"/>
<dbReference type="Pfam" id="PF08524">
    <property type="entry name" value="rRNA_processing"/>
    <property type="match status" value="1"/>
</dbReference>
<dbReference type="RefSeq" id="XP_003669555.1">
    <property type="nucleotide sequence ID" value="XM_003669507.1"/>
</dbReference>
<dbReference type="STRING" id="1071378.G0W951"/>
<comment type="similarity">
    <text evidence="1">Belongs to the FYV7 family.</text>
</comment>
<dbReference type="EMBL" id="HE580269">
    <property type="protein sequence ID" value="CCD24312.1"/>
    <property type="molecule type" value="Genomic_DNA"/>
</dbReference>
<evidence type="ECO:0000256" key="3">
    <source>
        <dbReference type="SAM" id="MobiDB-lite"/>
    </source>
</evidence>
<dbReference type="AlphaFoldDB" id="G0W951"/>
<proteinExistence type="inferred from homology"/>
<evidence type="ECO:0000256" key="1">
    <source>
        <dbReference type="ARBA" id="ARBA00006800"/>
    </source>
</evidence>
<name>G0W951_NAUDC</name>
<evidence type="ECO:0000313" key="4">
    <source>
        <dbReference type="EMBL" id="CCD24312.1"/>
    </source>
</evidence>
<reference evidence="4 5" key="1">
    <citation type="journal article" date="2011" name="Proc. Natl. Acad. Sci. U.S.A.">
        <title>Evolutionary erosion of yeast sex chromosomes by mating-type switching accidents.</title>
        <authorList>
            <person name="Gordon J.L."/>
            <person name="Armisen D."/>
            <person name="Proux-Wera E."/>
            <person name="Oheigeartaigh S.S."/>
            <person name="Byrne K.P."/>
            <person name="Wolfe K.H."/>
        </authorList>
    </citation>
    <scope>NUCLEOTIDE SEQUENCE [LARGE SCALE GENOMIC DNA]</scope>
    <source>
        <strain evidence="5">ATCC 10597 / BCRC 20456 / CBS 421 / NBRC 0211 / NRRL Y-12639</strain>
    </source>
</reference>
<dbReference type="GO" id="GO:0032040">
    <property type="term" value="C:small-subunit processome"/>
    <property type="evidence" value="ECO:0007669"/>
    <property type="project" value="EnsemblFungi"/>
</dbReference>
<accession>G0W951</accession>
<dbReference type="HOGENOM" id="CLU_105541_0_0_1"/>
<feature type="region of interest" description="Disordered" evidence="3">
    <location>
        <begin position="44"/>
        <end position="140"/>
    </location>
</feature>
<feature type="compositionally biased region" description="Basic residues" evidence="3">
    <location>
        <begin position="114"/>
        <end position="124"/>
    </location>
</feature>
<dbReference type="GO" id="GO:0000462">
    <property type="term" value="P:maturation of SSU-rRNA from tricistronic rRNA transcript (SSU-rRNA, 5.8S rRNA, LSU-rRNA)"/>
    <property type="evidence" value="ECO:0007669"/>
    <property type="project" value="EnsemblFungi"/>
</dbReference>
<evidence type="ECO:0000256" key="2">
    <source>
        <dbReference type="ARBA" id="ARBA00018780"/>
    </source>
</evidence>
<protein>
    <recommendedName>
        <fullName evidence="2">rRNA-processing protein FYV7</fullName>
    </recommendedName>
</protein>
<dbReference type="KEGG" id="ndi:NDAI_0C06530"/>
<evidence type="ECO:0000313" key="5">
    <source>
        <dbReference type="Proteomes" id="UP000000689"/>
    </source>
</evidence>
<sequence>MATFKQQHNRKKFTREYKVKEIQRSITKKTRLKKEYFKALKDEGYTVPEKKGEDNPVKRNVKKLKEERALQGKQKLDEKKAMKRERKKLQKEQIQDQRKQEMERIQMSKEKHMARERRKTRMTQKTRSGQPKMGPKIDDY</sequence>
<dbReference type="GeneID" id="11494692"/>
<dbReference type="OrthoDB" id="2135053at2759"/>
<organism evidence="4 5">
    <name type="scientific">Naumovozyma dairenensis (strain ATCC 10597 / BCRC 20456 / CBS 421 / NBRC 0211 / NRRL Y-12639)</name>
    <name type="common">Saccharomyces dairenensis</name>
    <dbReference type="NCBI Taxonomy" id="1071378"/>
    <lineage>
        <taxon>Eukaryota</taxon>
        <taxon>Fungi</taxon>
        <taxon>Dikarya</taxon>
        <taxon>Ascomycota</taxon>
        <taxon>Saccharomycotina</taxon>
        <taxon>Saccharomycetes</taxon>
        <taxon>Saccharomycetales</taxon>
        <taxon>Saccharomycetaceae</taxon>
        <taxon>Naumovozyma</taxon>
    </lineage>
</organism>